<sequence>MNVSSKRNETRINPEIGLDKDLSVQLLGERMEEGVVVAAAPIVLFKQQAGG</sequence>
<protein>
    <submittedName>
        <fullName evidence="1">Uncharacterized protein</fullName>
    </submittedName>
</protein>
<dbReference type="STRING" id="568899.SAMN05192534_13919"/>
<accession>A0A1G8K054</accession>
<dbReference type="EMBL" id="FNDK01000039">
    <property type="protein sequence ID" value="SDI36832.1"/>
    <property type="molecule type" value="Genomic_DNA"/>
</dbReference>
<gene>
    <name evidence="1" type="ORF">SAMN05192534_13919</name>
</gene>
<dbReference type="AlphaFoldDB" id="A0A1G8K054"/>
<proteinExistence type="predicted"/>
<organism evidence="1 2">
    <name type="scientific">Alteribacillus persepolensis</name>
    <dbReference type="NCBI Taxonomy" id="568899"/>
    <lineage>
        <taxon>Bacteria</taxon>
        <taxon>Bacillati</taxon>
        <taxon>Bacillota</taxon>
        <taxon>Bacilli</taxon>
        <taxon>Bacillales</taxon>
        <taxon>Bacillaceae</taxon>
        <taxon>Alteribacillus</taxon>
    </lineage>
</organism>
<dbReference type="Proteomes" id="UP000199163">
    <property type="component" value="Unassembled WGS sequence"/>
</dbReference>
<keyword evidence="2" id="KW-1185">Reference proteome</keyword>
<evidence type="ECO:0000313" key="1">
    <source>
        <dbReference type="EMBL" id="SDI36832.1"/>
    </source>
</evidence>
<name>A0A1G8K054_9BACI</name>
<reference evidence="2" key="1">
    <citation type="submission" date="2016-10" db="EMBL/GenBank/DDBJ databases">
        <authorList>
            <person name="Varghese N."/>
            <person name="Submissions S."/>
        </authorList>
    </citation>
    <scope>NUCLEOTIDE SEQUENCE [LARGE SCALE GENOMIC DNA]</scope>
    <source>
        <strain evidence="2">DSM 21632</strain>
    </source>
</reference>
<evidence type="ECO:0000313" key="2">
    <source>
        <dbReference type="Proteomes" id="UP000199163"/>
    </source>
</evidence>